<dbReference type="EMBL" id="VUJX02000004">
    <property type="protein sequence ID" value="KAL0937477.1"/>
    <property type="molecule type" value="Genomic_DNA"/>
</dbReference>
<organism evidence="1 2">
    <name type="scientific">Colletotrichum truncatum</name>
    <name type="common">Anthracnose fungus</name>
    <name type="synonym">Colletotrichum capsici</name>
    <dbReference type="NCBI Taxonomy" id="5467"/>
    <lineage>
        <taxon>Eukaryota</taxon>
        <taxon>Fungi</taxon>
        <taxon>Dikarya</taxon>
        <taxon>Ascomycota</taxon>
        <taxon>Pezizomycotina</taxon>
        <taxon>Sordariomycetes</taxon>
        <taxon>Hypocreomycetidae</taxon>
        <taxon>Glomerellales</taxon>
        <taxon>Glomerellaceae</taxon>
        <taxon>Colletotrichum</taxon>
        <taxon>Colletotrichum truncatum species complex</taxon>
    </lineage>
</organism>
<proteinExistence type="predicted"/>
<gene>
    <name evidence="1" type="ORF">CTRU02_207208</name>
</gene>
<sequence>MFGFYLTDTPDGIPTCLILSTSGSKDAVKSLCAHHISNSLHPIQDINLPLPDYNTTLDVYHDILLGFRKSKCEELAQTPAVFILIYLNLSLHTFSQNVTALFKVFTRWNIRAPGQIIEDISTLKAASSRALKSAEDFARDNGTADSSETTAVLAELRRLETSINGLSERVVNHTNALAVTASLDESRKAIQMTDSVKLLTQLAFIFIPLTFSASIFGMNFEELGSGTLHITSFVSTAFAITGTTMVAFWVSRALSGKRRALVLFAISFSVYSPRRAFLLMVFLVFGTIDTSWGDLIGFSGADVLLKCINADFDKAENFKVTDITTSLRWQAWLLPFEEFVANPEWKEQYVWQSSHMVPKPSIHKPRGDSINP</sequence>
<comment type="caution">
    <text evidence="1">The sequence shown here is derived from an EMBL/GenBank/DDBJ whole genome shotgun (WGS) entry which is preliminary data.</text>
</comment>
<evidence type="ECO:0000313" key="1">
    <source>
        <dbReference type="EMBL" id="KAL0937477.1"/>
    </source>
</evidence>
<keyword evidence="2" id="KW-1185">Reference proteome</keyword>
<protein>
    <submittedName>
        <fullName evidence="1">Uncharacterized protein</fullName>
    </submittedName>
</protein>
<accession>A0ACC3Z058</accession>
<name>A0ACC3Z058_COLTU</name>
<dbReference type="Proteomes" id="UP000805649">
    <property type="component" value="Unassembled WGS sequence"/>
</dbReference>
<reference evidence="1 2" key="1">
    <citation type="journal article" date="2020" name="Phytopathology">
        <title>Genome Sequence Resources of Colletotrichum truncatum, C. plurivorum, C. musicola, and C. sojae: Four Species Pathogenic to Soybean (Glycine max).</title>
        <authorList>
            <person name="Rogerio F."/>
            <person name="Boufleur T.R."/>
            <person name="Ciampi-Guillardi M."/>
            <person name="Sukno S.A."/>
            <person name="Thon M.R."/>
            <person name="Massola Junior N.S."/>
            <person name="Baroncelli R."/>
        </authorList>
    </citation>
    <scope>NUCLEOTIDE SEQUENCE [LARGE SCALE GENOMIC DNA]</scope>
    <source>
        <strain evidence="1 2">CMES1059</strain>
    </source>
</reference>
<evidence type="ECO:0000313" key="2">
    <source>
        <dbReference type="Proteomes" id="UP000805649"/>
    </source>
</evidence>